<dbReference type="AlphaFoldDB" id="A0A811MSW1"/>
<reference evidence="2" key="1">
    <citation type="submission" date="2020-10" db="EMBL/GenBank/DDBJ databases">
        <authorList>
            <person name="Han B."/>
            <person name="Lu T."/>
            <person name="Zhao Q."/>
            <person name="Huang X."/>
            <person name="Zhao Y."/>
        </authorList>
    </citation>
    <scope>NUCLEOTIDE SEQUENCE</scope>
</reference>
<gene>
    <name evidence="2" type="ORF">NCGR_LOCUS9881</name>
</gene>
<evidence type="ECO:0000313" key="3">
    <source>
        <dbReference type="Proteomes" id="UP000604825"/>
    </source>
</evidence>
<feature type="compositionally biased region" description="Basic residues" evidence="1">
    <location>
        <begin position="478"/>
        <end position="491"/>
    </location>
</feature>
<feature type="compositionally biased region" description="Low complexity" evidence="1">
    <location>
        <begin position="196"/>
        <end position="205"/>
    </location>
</feature>
<feature type="compositionally biased region" description="Basic residues" evidence="1">
    <location>
        <begin position="125"/>
        <end position="138"/>
    </location>
</feature>
<organism evidence="2 3">
    <name type="scientific">Miscanthus lutarioriparius</name>
    <dbReference type="NCBI Taxonomy" id="422564"/>
    <lineage>
        <taxon>Eukaryota</taxon>
        <taxon>Viridiplantae</taxon>
        <taxon>Streptophyta</taxon>
        <taxon>Embryophyta</taxon>
        <taxon>Tracheophyta</taxon>
        <taxon>Spermatophyta</taxon>
        <taxon>Magnoliopsida</taxon>
        <taxon>Liliopsida</taxon>
        <taxon>Poales</taxon>
        <taxon>Poaceae</taxon>
        <taxon>PACMAD clade</taxon>
        <taxon>Panicoideae</taxon>
        <taxon>Andropogonodae</taxon>
        <taxon>Andropogoneae</taxon>
        <taxon>Saccharinae</taxon>
        <taxon>Miscanthus</taxon>
    </lineage>
</organism>
<proteinExistence type="predicted"/>
<feature type="compositionally biased region" description="Low complexity" evidence="1">
    <location>
        <begin position="342"/>
        <end position="360"/>
    </location>
</feature>
<keyword evidence="3" id="KW-1185">Reference proteome</keyword>
<feature type="compositionally biased region" description="Low complexity" evidence="1">
    <location>
        <begin position="14"/>
        <end position="45"/>
    </location>
</feature>
<comment type="caution">
    <text evidence="2">The sequence shown here is derived from an EMBL/GenBank/DDBJ whole genome shotgun (WGS) entry which is preliminary data.</text>
</comment>
<dbReference type="EMBL" id="CAJGYO010000002">
    <property type="protein sequence ID" value="CAD6214468.1"/>
    <property type="molecule type" value="Genomic_DNA"/>
</dbReference>
<feature type="compositionally biased region" description="Pro residues" evidence="1">
    <location>
        <begin position="1"/>
        <end position="13"/>
    </location>
</feature>
<feature type="compositionally biased region" description="Basic residues" evidence="1">
    <location>
        <begin position="499"/>
        <end position="512"/>
    </location>
</feature>
<sequence>MAPPPPSPSPSPALPATAQAPPATFTSPASGKDAASSPSALSPDAEPFFPGARSAGRGKSQRWEMDSYDSDTDFDYSSPEAASYLDVARRGCEAVSTGRAGAQPDSQGPGETAAEASHCAPTKTQSRRRARAAARRGTGRATATQRVPATQRIGPQAAERVPAHRRLGPQRRATPPDANGWQKVLLRDEGRPPPRASQRQSQSQPGHRIPPEFAGRCLNCLSHDPVVATPSPDQKAESAQQRAASLKRPRQAKRQEATPTRPEIAKRRQPLAATKMRTHWDIAPHPTHGRRLDAQEAVATDEQLGTSGHQSPDSRAEIPEAAADDVTTEADGGDRTATADEAIAIPQPVQIQIKAVSGDPVVDDIDDGPLAAEEAAKAKDAATSTQGDRTQAEGGPDKSPLSPTHEGEHLGPTPTRPMRPVEAVQPPKAIDANRSIAHQSPPWDGTVPDGEQGAITPPVNRPERTTPSPPKDTASAQRRFKSFTVKVKRPKAAGAIKRPSLHKAAKCPRKGRRWPEDRAVVCRGFRRQAWGVFGAQTPLGTLPHSPHPSPEQIDAFVRNNPEDDEALQELFGRWPHRMPQEARRRRWLKNFASMADNNNG</sequence>
<accession>A0A811MSW1</accession>
<dbReference type="Proteomes" id="UP000604825">
    <property type="component" value="Unassembled WGS sequence"/>
</dbReference>
<feature type="region of interest" description="Disordered" evidence="1">
    <location>
        <begin position="90"/>
        <end position="514"/>
    </location>
</feature>
<evidence type="ECO:0000313" key="2">
    <source>
        <dbReference type="EMBL" id="CAD6214468.1"/>
    </source>
</evidence>
<name>A0A811MSW1_9POAL</name>
<feature type="region of interest" description="Disordered" evidence="1">
    <location>
        <begin position="1"/>
        <end position="78"/>
    </location>
</feature>
<evidence type="ECO:0000256" key="1">
    <source>
        <dbReference type="SAM" id="MobiDB-lite"/>
    </source>
</evidence>
<protein>
    <submittedName>
        <fullName evidence="2">Uncharacterized protein</fullName>
    </submittedName>
</protein>